<evidence type="ECO:0000313" key="3">
    <source>
        <dbReference type="Proteomes" id="UP001589693"/>
    </source>
</evidence>
<dbReference type="Pfam" id="PF00753">
    <property type="entry name" value="Lactamase_B"/>
    <property type="match status" value="1"/>
</dbReference>
<organism evidence="2 3">
    <name type="scientific">Allokutzneria oryzae</name>
    <dbReference type="NCBI Taxonomy" id="1378989"/>
    <lineage>
        <taxon>Bacteria</taxon>
        <taxon>Bacillati</taxon>
        <taxon>Actinomycetota</taxon>
        <taxon>Actinomycetes</taxon>
        <taxon>Pseudonocardiales</taxon>
        <taxon>Pseudonocardiaceae</taxon>
        <taxon>Allokutzneria</taxon>
    </lineage>
</organism>
<dbReference type="RefSeq" id="WP_377850685.1">
    <property type="nucleotide sequence ID" value="NZ_JBHLZU010000005.1"/>
</dbReference>
<comment type="caution">
    <text evidence="2">The sequence shown here is derived from an EMBL/GenBank/DDBJ whole genome shotgun (WGS) entry which is preliminary data.</text>
</comment>
<dbReference type="InterPro" id="IPR001279">
    <property type="entry name" value="Metallo-B-lactamas"/>
</dbReference>
<keyword evidence="3" id="KW-1185">Reference proteome</keyword>
<accession>A0ABV5ZRN7</accession>
<dbReference type="CDD" id="cd16282">
    <property type="entry name" value="metallo-hydrolase-like_MBL-fold"/>
    <property type="match status" value="1"/>
</dbReference>
<dbReference type="EMBL" id="JBHLZU010000005">
    <property type="protein sequence ID" value="MFB9903543.1"/>
    <property type="molecule type" value="Genomic_DNA"/>
</dbReference>
<dbReference type="Proteomes" id="UP001589693">
    <property type="component" value="Unassembled WGS sequence"/>
</dbReference>
<dbReference type="PANTHER" id="PTHR42951:SF4">
    <property type="entry name" value="ACYL-COENZYME A THIOESTERASE MBLAC2"/>
    <property type="match status" value="1"/>
</dbReference>
<dbReference type="InterPro" id="IPR036866">
    <property type="entry name" value="RibonucZ/Hydroxyglut_hydro"/>
</dbReference>
<name>A0ABV5ZRN7_9PSEU</name>
<dbReference type="SUPFAM" id="SSF56281">
    <property type="entry name" value="Metallo-hydrolase/oxidoreductase"/>
    <property type="match status" value="1"/>
</dbReference>
<feature type="domain" description="Metallo-beta-lactamase" evidence="1">
    <location>
        <begin position="28"/>
        <end position="226"/>
    </location>
</feature>
<proteinExistence type="predicted"/>
<gene>
    <name evidence="2" type="ORF">ACFFQA_06295</name>
</gene>
<evidence type="ECO:0000259" key="1">
    <source>
        <dbReference type="SMART" id="SM00849"/>
    </source>
</evidence>
<dbReference type="PANTHER" id="PTHR42951">
    <property type="entry name" value="METALLO-BETA-LACTAMASE DOMAIN-CONTAINING"/>
    <property type="match status" value="1"/>
</dbReference>
<dbReference type="Gene3D" id="3.60.15.10">
    <property type="entry name" value="Ribonuclease Z/Hydroxyacylglutathione hydrolase-like"/>
    <property type="match status" value="1"/>
</dbReference>
<dbReference type="SMART" id="SM00849">
    <property type="entry name" value="Lactamase_B"/>
    <property type="match status" value="1"/>
</dbReference>
<dbReference type="InterPro" id="IPR050855">
    <property type="entry name" value="NDM-1-like"/>
</dbReference>
<protein>
    <submittedName>
        <fullName evidence="2">MBL fold metallo-hydrolase</fullName>
    </submittedName>
</protein>
<evidence type="ECO:0000313" key="2">
    <source>
        <dbReference type="EMBL" id="MFB9903543.1"/>
    </source>
</evidence>
<reference evidence="2 3" key="1">
    <citation type="submission" date="2024-09" db="EMBL/GenBank/DDBJ databases">
        <authorList>
            <person name="Sun Q."/>
            <person name="Mori K."/>
        </authorList>
    </citation>
    <scope>NUCLEOTIDE SEQUENCE [LARGE SCALE GENOMIC DNA]</scope>
    <source>
        <strain evidence="2 3">TBRC 7907</strain>
    </source>
</reference>
<sequence>MRVAYERGLHRIADDVWAWLSPDGSWGWSNAGLVAGQGEALLVDTLYDLRLTRELLTAAESALGGRPITTAVNTHANGDHCFGNELLGADVRIHAARETVPGMHEISPQAMAALLKTDLGPVLTPYFRKSFGPFAFDEITLREPDVLFDGSHTLDVGGRTVHLLDLGPAHTDADTVVHVPDAGVVFAGDLLFIDGTPIMWAGPSSNWLAACDRMLAMDADVVVPGHGPITDQDGIRAVRGYFEYVHDQAKTALAQGKTWSEAAFDIDLGPYAGLANPERIVITMHALYRELDPAHPEVDVTTIFAFMAEWAAKRA</sequence>